<dbReference type="Gene3D" id="3.40.50.720">
    <property type="entry name" value="NAD(P)-binding Rossmann-like Domain"/>
    <property type="match status" value="1"/>
</dbReference>
<proteinExistence type="inferred from homology"/>
<evidence type="ECO:0000259" key="6">
    <source>
        <dbReference type="Pfam" id="PF01370"/>
    </source>
</evidence>
<evidence type="ECO:0000313" key="7">
    <source>
        <dbReference type="EMBL" id="WIH98571.1"/>
    </source>
</evidence>
<evidence type="ECO:0000313" key="8">
    <source>
        <dbReference type="Proteomes" id="UP001223501"/>
    </source>
</evidence>
<dbReference type="InterPro" id="IPR001509">
    <property type="entry name" value="Epimerase_deHydtase"/>
</dbReference>
<sequence>MIIGKGLIASQFLEHDREDVVFFASGVSNSSEQDEQQFKRELDLVLETIAQYPTQLLVYFSTCSIYDSSKYNSPYVLHKLHIEEVIKQNTANYLILRISNAVGIGGNPNLLMNYLYNQIMMNQQLNVHQHATRNLIDVEDVKDITLQYIQSNRWNRIVNVAYAENYFIPEIVEAFEEILQKPAMKLMENKGEHYSIDIHELQYQFSIQDKEAYLNNLIRKYYQ</sequence>
<dbReference type="InterPro" id="IPR036291">
    <property type="entry name" value="NAD(P)-bd_dom_sf"/>
</dbReference>
<evidence type="ECO:0000256" key="5">
    <source>
        <dbReference type="ARBA" id="ARBA00033067"/>
    </source>
</evidence>
<comment type="pathway">
    <text evidence="1">Carbohydrate metabolism; galactose metabolism.</text>
</comment>
<dbReference type="Proteomes" id="UP001223501">
    <property type="component" value="Chromosome"/>
</dbReference>
<dbReference type="PANTHER" id="PTHR43725:SF32">
    <property type="entry name" value="NAD-DEPENDENT EPIMERASE_DEHYDRATASE DOMAIN-CONTAINING PROTEIN"/>
    <property type="match status" value="1"/>
</dbReference>
<keyword evidence="8" id="KW-1185">Reference proteome</keyword>
<evidence type="ECO:0000256" key="2">
    <source>
        <dbReference type="ARBA" id="ARBA00007637"/>
    </source>
</evidence>
<dbReference type="RefSeq" id="WP_284584200.1">
    <property type="nucleotide sequence ID" value="NZ_CP106831.1"/>
</dbReference>
<evidence type="ECO:0000256" key="1">
    <source>
        <dbReference type="ARBA" id="ARBA00004947"/>
    </source>
</evidence>
<comment type="similarity">
    <text evidence="2">Belongs to the NAD(P)-dependent epimerase/dehydratase family.</text>
</comment>
<evidence type="ECO:0000256" key="4">
    <source>
        <dbReference type="ARBA" id="ARBA00031367"/>
    </source>
</evidence>
<feature type="domain" description="NAD-dependent epimerase/dehydratase" evidence="6">
    <location>
        <begin position="12"/>
        <end position="161"/>
    </location>
</feature>
<accession>A0ABY8VAC2</accession>
<evidence type="ECO:0000256" key="3">
    <source>
        <dbReference type="ARBA" id="ARBA00018569"/>
    </source>
</evidence>
<dbReference type="PANTHER" id="PTHR43725">
    <property type="entry name" value="UDP-GLUCOSE 4-EPIMERASE"/>
    <property type="match status" value="1"/>
</dbReference>
<protein>
    <recommendedName>
        <fullName evidence="3">UDP-glucose 4-epimerase</fullName>
    </recommendedName>
    <alternativeName>
        <fullName evidence="5">Galactowaldenase</fullName>
    </alternativeName>
    <alternativeName>
        <fullName evidence="4">UDP-galactose 4-epimerase</fullName>
    </alternativeName>
</protein>
<gene>
    <name evidence="7" type="ORF">OBA43_06490</name>
</gene>
<dbReference type="Pfam" id="PF01370">
    <property type="entry name" value="Epimerase"/>
    <property type="match status" value="1"/>
</dbReference>
<dbReference type="SUPFAM" id="SSF51735">
    <property type="entry name" value="NAD(P)-binding Rossmann-fold domains"/>
    <property type="match status" value="1"/>
</dbReference>
<organism evidence="7 8">
    <name type="scientific">Empedobacter falsenii</name>
    <dbReference type="NCBI Taxonomy" id="343874"/>
    <lineage>
        <taxon>Bacteria</taxon>
        <taxon>Pseudomonadati</taxon>
        <taxon>Bacteroidota</taxon>
        <taxon>Flavobacteriia</taxon>
        <taxon>Flavobacteriales</taxon>
        <taxon>Weeksellaceae</taxon>
        <taxon>Empedobacter</taxon>
    </lineage>
</organism>
<reference evidence="7 8" key="1">
    <citation type="submission" date="2022-09" db="EMBL/GenBank/DDBJ databases">
        <title>Whole genome sequencing analysis of tet(X)-positive Empedobacter falsenii YWS9-3.</title>
        <authorList>
            <person name="Chen C."/>
            <person name="Lv Y.-L."/>
        </authorList>
    </citation>
    <scope>NUCLEOTIDE SEQUENCE [LARGE SCALE GENOMIC DNA]</scope>
    <source>
        <strain evidence="7 8">YWS9-3_T</strain>
    </source>
</reference>
<name>A0ABY8VAC2_9FLAO</name>
<dbReference type="EMBL" id="CP106831">
    <property type="protein sequence ID" value="WIH98571.1"/>
    <property type="molecule type" value="Genomic_DNA"/>
</dbReference>